<evidence type="ECO:0000256" key="1">
    <source>
        <dbReference type="ARBA" id="ARBA00023015"/>
    </source>
</evidence>
<dbReference type="Gene3D" id="1.10.10.60">
    <property type="entry name" value="Homeodomain-like"/>
    <property type="match status" value="1"/>
</dbReference>
<proteinExistence type="predicted"/>
<organism evidence="5 6">
    <name type="scientific">Arachidicoccus soli</name>
    <dbReference type="NCBI Taxonomy" id="2341117"/>
    <lineage>
        <taxon>Bacteria</taxon>
        <taxon>Pseudomonadati</taxon>
        <taxon>Bacteroidota</taxon>
        <taxon>Chitinophagia</taxon>
        <taxon>Chitinophagales</taxon>
        <taxon>Chitinophagaceae</taxon>
        <taxon>Arachidicoccus</taxon>
    </lineage>
</organism>
<keyword evidence="3" id="KW-0804">Transcription</keyword>
<dbReference type="SUPFAM" id="SSF46689">
    <property type="entry name" value="Homeodomain-like"/>
    <property type="match status" value="1"/>
</dbReference>
<reference evidence="5 6" key="1">
    <citation type="submission" date="2018-09" db="EMBL/GenBank/DDBJ databases">
        <title>Arachidicoccus sp. nov., a bacterium isolated from soil.</title>
        <authorList>
            <person name="Weon H.-Y."/>
            <person name="Kwon S.-W."/>
            <person name="Lee S.A."/>
        </authorList>
    </citation>
    <scope>NUCLEOTIDE SEQUENCE [LARGE SCALE GENOMIC DNA]</scope>
    <source>
        <strain evidence="5 6">KIS59-12</strain>
    </source>
</reference>
<dbReference type="RefSeq" id="WP_119986484.1">
    <property type="nucleotide sequence ID" value="NZ_CP032489.1"/>
</dbReference>
<feature type="domain" description="HTH araC/xylS-type" evidence="4">
    <location>
        <begin position="231"/>
        <end position="329"/>
    </location>
</feature>
<dbReference type="PROSITE" id="PS01124">
    <property type="entry name" value="HTH_ARAC_FAMILY_2"/>
    <property type="match status" value="1"/>
</dbReference>
<protein>
    <submittedName>
        <fullName evidence="5">AraC family transcriptional regulator</fullName>
    </submittedName>
</protein>
<keyword evidence="1" id="KW-0805">Transcription regulation</keyword>
<sequence length="332" mass="38852">MSLFETRTSRRDQIAWTTVPLNPKSDHGIIIPDADTYSMHGGFGKIDFQGLASEDEYTIWASHYGMKRTTSFISESSSTAFELNILLKNSVEHTLFDHIHQSIAAQQYNLFFLPYIKNEIVLFKDQNYETLDFHFELSYFEKLLPQYPNIIGPMLDQAYNGRGVSFLPVANFLNEDQRFMGRHIIRLISKKLSDKYYLNIAVKFLLISILLNRLPHGKNRIMSLEEETNIIESHQKLMEDLSEFVTVKELAKTAKMNTTKFMRLFKVKYDATPHDFWNEFRMDKALEMLLTTDKTITEISNTLGFYTIRGFEKAIYERYSLPPTKLRKRMRG</sequence>
<dbReference type="EMBL" id="CP032489">
    <property type="protein sequence ID" value="AYD47403.1"/>
    <property type="molecule type" value="Genomic_DNA"/>
</dbReference>
<evidence type="ECO:0000259" key="4">
    <source>
        <dbReference type="PROSITE" id="PS01124"/>
    </source>
</evidence>
<dbReference type="PANTHER" id="PTHR43280">
    <property type="entry name" value="ARAC-FAMILY TRANSCRIPTIONAL REGULATOR"/>
    <property type="match status" value="1"/>
</dbReference>
<dbReference type="InterPro" id="IPR009057">
    <property type="entry name" value="Homeodomain-like_sf"/>
</dbReference>
<evidence type="ECO:0000256" key="2">
    <source>
        <dbReference type="ARBA" id="ARBA00023125"/>
    </source>
</evidence>
<dbReference type="PANTHER" id="PTHR43280:SF2">
    <property type="entry name" value="HTH-TYPE TRANSCRIPTIONAL REGULATOR EXSA"/>
    <property type="match status" value="1"/>
</dbReference>
<dbReference type="OrthoDB" id="657775at2"/>
<accession>A0A386HNR4</accession>
<dbReference type="GO" id="GO:0043565">
    <property type="term" value="F:sequence-specific DNA binding"/>
    <property type="evidence" value="ECO:0007669"/>
    <property type="project" value="InterPro"/>
</dbReference>
<keyword evidence="2" id="KW-0238">DNA-binding</keyword>
<dbReference type="Proteomes" id="UP000266118">
    <property type="component" value="Chromosome"/>
</dbReference>
<dbReference type="AlphaFoldDB" id="A0A386HNR4"/>
<evidence type="ECO:0000313" key="5">
    <source>
        <dbReference type="EMBL" id="AYD47403.1"/>
    </source>
</evidence>
<evidence type="ECO:0000313" key="6">
    <source>
        <dbReference type="Proteomes" id="UP000266118"/>
    </source>
</evidence>
<dbReference type="SMART" id="SM00342">
    <property type="entry name" value="HTH_ARAC"/>
    <property type="match status" value="1"/>
</dbReference>
<keyword evidence="6" id="KW-1185">Reference proteome</keyword>
<dbReference type="KEGG" id="ark:D6B99_07140"/>
<name>A0A386HNR4_9BACT</name>
<gene>
    <name evidence="5" type="ORF">D6B99_07140</name>
</gene>
<dbReference type="InterPro" id="IPR018060">
    <property type="entry name" value="HTH_AraC"/>
</dbReference>
<dbReference type="Pfam" id="PF12833">
    <property type="entry name" value="HTH_18"/>
    <property type="match status" value="1"/>
</dbReference>
<dbReference type="GO" id="GO:0003700">
    <property type="term" value="F:DNA-binding transcription factor activity"/>
    <property type="evidence" value="ECO:0007669"/>
    <property type="project" value="InterPro"/>
</dbReference>
<evidence type="ECO:0000256" key="3">
    <source>
        <dbReference type="ARBA" id="ARBA00023163"/>
    </source>
</evidence>